<accession>A0A9X0UC83</accession>
<dbReference type="EMBL" id="JACOMF010000005">
    <property type="protein sequence ID" value="MBC4014934.1"/>
    <property type="molecule type" value="Genomic_DNA"/>
</dbReference>
<comment type="caution">
    <text evidence="2">The sequence shown here is derived from an EMBL/GenBank/DDBJ whole genome shotgun (WGS) entry which is preliminary data.</text>
</comment>
<dbReference type="AlphaFoldDB" id="A0A9X0UC83"/>
<dbReference type="Gene3D" id="3.40.50.2000">
    <property type="entry name" value="Glycogen Phosphorylase B"/>
    <property type="match status" value="1"/>
</dbReference>
<name>A0A9X0UC83_9PROT</name>
<proteinExistence type="predicted"/>
<evidence type="ECO:0000313" key="3">
    <source>
        <dbReference type="Proteomes" id="UP000600101"/>
    </source>
</evidence>
<keyword evidence="3" id="KW-1185">Reference proteome</keyword>
<dbReference type="CDD" id="cd03801">
    <property type="entry name" value="GT4_PimA-like"/>
    <property type="match status" value="1"/>
</dbReference>
<dbReference type="Proteomes" id="UP000600101">
    <property type="component" value="Unassembled WGS sequence"/>
</dbReference>
<dbReference type="SUPFAM" id="SSF53756">
    <property type="entry name" value="UDP-Glycosyltransferase/glycogen phosphorylase"/>
    <property type="match status" value="1"/>
</dbReference>
<organism evidence="2 3">
    <name type="scientific">Siccirubricoccus deserti</name>
    <dbReference type="NCBI Taxonomy" id="2013562"/>
    <lineage>
        <taxon>Bacteria</taxon>
        <taxon>Pseudomonadati</taxon>
        <taxon>Pseudomonadota</taxon>
        <taxon>Alphaproteobacteria</taxon>
        <taxon>Acetobacterales</taxon>
        <taxon>Roseomonadaceae</taxon>
        <taxon>Siccirubricoccus</taxon>
    </lineage>
</organism>
<evidence type="ECO:0000313" key="2">
    <source>
        <dbReference type="EMBL" id="MBC4014934.1"/>
    </source>
</evidence>
<dbReference type="InterPro" id="IPR001296">
    <property type="entry name" value="Glyco_trans_1"/>
</dbReference>
<dbReference type="RefSeq" id="WP_186769711.1">
    <property type="nucleotide sequence ID" value="NZ_JACOMF010000005.1"/>
</dbReference>
<dbReference type="Pfam" id="PF00534">
    <property type="entry name" value="Glycos_transf_1"/>
    <property type="match status" value="1"/>
</dbReference>
<gene>
    <name evidence="2" type="ORF">H7965_06310</name>
</gene>
<dbReference type="GO" id="GO:0016757">
    <property type="term" value="F:glycosyltransferase activity"/>
    <property type="evidence" value="ECO:0007669"/>
    <property type="project" value="InterPro"/>
</dbReference>
<evidence type="ECO:0000259" key="1">
    <source>
        <dbReference type="Pfam" id="PF00534"/>
    </source>
</evidence>
<sequence>MSNAATGAASRPAVRTGPPLPDLIVFTPLPPTRSGIAAYAAELLPLLAGTLRIAAVVASARDVVPLPGVAVMAEAEYRRHEALHALPHLHQLGNSLDHAHVYRAALRTPGVLVLHDPVLHHLVEALTLARGDWAAYEAALAGEYGAAGRRLARLRRAGLFDPAQRWLLPLNGAVLDRAKGVLVHSRFAAGRIDRIGGPEVRVVPHHLSPLVPAADGLSREAARVRLGLPQEVPVLLSLGHATPAKRIDLVLAAVARLKAAGSPLLHVIAGASDPGFDLAGLVGSLGLGDRVRITGWLTEADFLAHARAADLLVNLRAPLAGESSGALVRALGMGLPALVDDAGPAAEWPDAVVAKLPVGPEPLPRLGAAIGALLADPAGLAARGSAAAVHVRAACAPAVSAAAYLAALRDWR</sequence>
<dbReference type="PANTHER" id="PTHR12526">
    <property type="entry name" value="GLYCOSYLTRANSFERASE"/>
    <property type="match status" value="1"/>
</dbReference>
<dbReference type="PANTHER" id="PTHR12526:SF636">
    <property type="entry name" value="BLL3647 PROTEIN"/>
    <property type="match status" value="1"/>
</dbReference>
<protein>
    <submittedName>
        <fullName evidence="2">Glycosyltransferase family 4 protein</fullName>
    </submittedName>
</protein>
<feature type="domain" description="Glycosyl transferase family 1" evidence="1">
    <location>
        <begin position="219"/>
        <end position="347"/>
    </location>
</feature>
<reference evidence="2" key="1">
    <citation type="submission" date="2020-08" db="EMBL/GenBank/DDBJ databases">
        <authorList>
            <person name="Hu Y."/>
            <person name="Nguyen S.V."/>
            <person name="Li F."/>
            <person name="Fanning S."/>
        </authorList>
    </citation>
    <scope>NUCLEOTIDE SEQUENCE</scope>
    <source>
        <strain evidence="2">SYSU D8009</strain>
    </source>
</reference>